<protein>
    <submittedName>
        <fullName evidence="2">Hydrolase</fullName>
    </submittedName>
</protein>
<dbReference type="InterPro" id="IPR052164">
    <property type="entry name" value="Anthracycline_SecMetBiosynth"/>
</dbReference>
<dbReference type="Gene3D" id="3.10.180.10">
    <property type="entry name" value="2,3-Dihydroxybiphenyl 1,2-Dioxygenase, domain 1"/>
    <property type="match status" value="2"/>
</dbReference>
<keyword evidence="2" id="KW-0378">Hydrolase</keyword>
<dbReference type="GO" id="GO:0016787">
    <property type="term" value="F:hydrolase activity"/>
    <property type="evidence" value="ECO:0007669"/>
    <property type="project" value="UniProtKB-KW"/>
</dbReference>
<organism evidence="2 3">
    <name type="scientific">Amycolatopsis taiwanensis</name>
    <dbReference type="NCBI Taxonomy" id="342230"/>
    <lineage>
        <taxon>Bacteria</taxon>
        <taxon>Bacillati</taxon>
        <taxon>Actinomycetota</taxon>
        <taxon>Actinomycetes</taxon>
        <taxon>Pseudonocardiales</taxon>
        <taxon>Pseudonocardiaceae</taxon>
        <taxon>Amycolatopsis</taxon>
    </lineage>
</organism>
<dbReference type="InterPro" id="IPR029068">
    <property type="entry name" value="Glyas_Bleomycin-R_OHBP_Dase"/>
</dbReference>
<dbReference type="Proteomes" id="UP001165136">
    <property type="component" value="Unassembled WGS sequence"/>
</dbReference>
<evidence type="ECO:0000313" key="2">
    <source>
        <dbReference type="EMBL" id="GLY65005.1"/>
    </source>
</evidence>
<proteinExistence type="predicted"/>
<comment type="caution">
    <text evidence="2">The sequence shown here is derived from an EMBL/GenBank/DDBJ whole genome shotgun (WGS) entry which is preliminary data.</text>
</comment>
<evidence type="ECO:0000259" key="1">
    <source>
        <dbReference type="PROSITE" id="PS51819"/>
    </source>
</evidence>
<sequence>MRFYHEVLGWTFQRLRDAGGHDYVQALVSDEPVAGLRPHNHSVRDWTLYLSAWDLAATTERARRLGGVVLEPRPHALPGVGAPVLIDDPSGAGVGLLELAGGQAFTAGVPGSLVWVEFVTRHAALADRFFGRLFGYTQRQFGDGHQVDYVVYSIGDDSALGRVRMALDTPADTPPRWIAHFAVHPDVGFNESLRRAHSAGARLRFPPYTSSLGKVAVLSDPLGTRFALIDPSLAAEWEYGSAADDPYDD</sequence>
<dbReference type="PANTHER" id="PTHR33993:SF14">
    <property type="entry name" value="GB|AAF24581.1"/>
    <property type="match status" value="1"/>
</dbReference>
<dbReference type="AlphaFoldDB" id="A0A9W6QZX3"/>
<dbReference type="SUPFAM" id="SSF54593">
    <property type="entry name" value="Glyoxalase/Bleomycin resistance protein/Dihydroxybiphenyl dioxygenase"/>
    <property type="match status" value="2"/>
</dbReference>
<name>A0A9W6QZX3_9PSEU</name>
<dbReference type="PANTHER" id="PTHR33993">
    <property type="entry name" value="GLYOXALASE-RELATED"/>
    <property type="match status" value="1"/>
</dbReference>
<gene>
    <name evidence="2" type="ORF">Atai01_16240</name>
</gene>
<dbReference type="PROSITE" id="PS51819">
    <property type="entry name" value="VOC"/>
    <property type="match status" value="1"/>
</dbReference>
<dbReference type="InterPro" id="IPR037523">
    <property type="entry name" value="VOC_core"/>
</dbReference>
<accession>A0A9W6QZX3</accession>
<feature type="domain" description="VOC" evidence="1">
    <location>
        <begin position="1"/>
        <end position="99"/>
    </location>
</feature>
<evidence type="ECO:0000313" key="3">
    <source>
        <dbReference type="Proteomes" id="UP001165136"/>
    </source>
</evidence>
<keyword evidence="3" id="KW-1185">Reference proteome</keyword>
<reference evidence="2" key="1">
    <citation type="submission" date="2023-03" db="EMBL/GenBank/DDBJ databases">
        <title>Amycolatopsis taiwanensis NBRC 103393.</title>
        <authorList>
            <person name="Ichikawa N."/>
            <person name="Sato H."/>
            <person name="Tonouchi N."/>
        </authorList>
    </citation>
    <scope>NUCLEOTIDE SEQUENCE</scope>
    <source>
        <strain evidence="2">NBRC 103393</strain>
    </source>
</reference>
<dbReference type="EMBL" id="BSTI01000003">
    <property type="protein sequence ID" value="GLY65005.1"/>
    <property type="molecule type" value="Genomic_DNA"/>
</dbReference>